<dbReference type="InterPro" id="IPR029044">
    <property type="entry name" value="Nucleotide-diphossugar_trans"/>
</dbReference>
<dbReference type="PANTHER" id="PTHR43777:SF1">
    <property type="entry name" value="MOLYBDENUM COFACTOR CYTIDYLYLTRANSFERASE"/>
    <property type="match status" value="1"/>
</dbReference>
<dbReference type="RefSeq" id="WP_006523846.1">
    <property type="nucleotide sequence ID" value="NC_021184.1"/>
</dbReference>
<dbReference type="STRING" id="767817.Desgi_3969"/>
<dbReference type="HOGENOM" id="CLU_061980_2_2_9"/>
<feature type="domain" description="MobA-like NTP transferase" evidence="1">
    <location>
        <begin position="4"/>
        <end position="162"/>
    </location>
</feature>
<dbReference type="Gene3D" id="3.90.550.10">
    <property type="entry name" value="Spore Coat Polysaccharide Biosynthesis Protein SpsA, Chain A"/>
    <property type="match status" value="1"/>
</dbReference>
<organism evidence="2 3">
    <name type="scientific">Desulfoscipio gibsoniae DSM 7213</name>
    <dbReference type="NCBI Taxonomy" id="767817"/>
    <lineage>
        <taxon>Bacteria</taxon>
        <taxon>Bacillati</taxon>
        <taxon>Bacillota</taxon>
        <taxon>Clostridia</taxon>
        <taxon>Eubacteriales</taxon>
        <taxon>Desulfallaceae</taxon>
        <taxon>Desulfoscipio</taxon>
    </lineage>
</organism>
<dbReference type="SUPFAM" id="SSF53448">
    <property type="entry name" value="Nucleotide-diphospho-sugar transferases"/>
    <property type="match status" value="1"/>
</dbReference>
<protein>
    <submittedName>
        <fullName evidence="2">Molybdenum hydroxylase accessory protein, YgfJ family</fullName>
    </submittedName>
</protein>
<dbReference type="OrthoDB" id="285216at2"/>
<evidence type="ECO:0000259" key="1">
    <source>
        <dbReference type="Pfam" id="PF12804"/>
    </source>
</evidence>
<evidence type="ECO:0000313" key="2">
    <source>
        <dbReference type="EMBL" id="AGL03251.1"/>
    </source>
</evidence>
<accession>R4KUE8</accession>
<dbReference type="AlphaFoldDB" id="R4KUE8"/>
<dbReference type="eggNOG" id="COG2068">
    <property type="taxonomic scope" value="Bacteria"/>
</dbReference>
<proteinExistence type="predicted"/>
<dbReference type="InterPro" id="IPR017696">
    <property type="entry name" value="Mo_hydrolase_YgfJ"/>
</dbReference>
<dbReference type="PANTHER" id="PTHR43777">
    <property type="entry name" value="MOLYBDENUM COFACTOR CYTIDYLYLTRANSFERASE"/>
    <property type="match status" value="1"/>
</dbReference>
<name>R4KUE8_9FIRM</name>
<sequence>MIYAVILAAGISSRLGTPKQLLSYQGRPLVAHVVDTICRTGVEKVFVVLGHRAEEVRETLKEYDVNFVHNPDYASGQSTSLRAGLNALGDSAGAALFVLGDQPLLKPRTVNRIIEEYRLGGKGIVAPFYRGKRGNPVLFNKKYFPEIFALTGDTGARKIIEFNKNQLARVDVDDAGVVFDIDTWEDYSKLIKFEQGVGFIE</sequence>
<gene>
    <name evidence="2" type="ORF">Desgi_3969</name>
</gene>
<reference evidence="2 3" key="1">
    <citation type="submission" date="2012-01" db="EMBL/GenBank/DDBJ databases">
        <title>Complete sequence of Desulfotomaculum gibsoniae DSM 7213.</title>
        <authorList>
            <consortium name="US DOE Joint Genome Institute"/>
            <person name="Lucas S."/>
            <person name="Han J."/>
            <person name="Lapidus A."/>
            <person name="Cheng J.-F."/>
            <person name="Goodwin L."/>
            <person name="Pitluck S."/>
            <person name="Peters L."/>
            <person name="Ovchinnikova G."/>
            <person name="Teshima H."/>
            <person name="Detter J.C."/>
            <person name="Han C."/>
            <person name="Tapia R."/>
            <person name="Land M."/>
            <person name="Hauser L."/>
            <person name="Kyrpides N."/>
            <person name="Ivanova N."/>
            <person name="Pagani I."/>
            <person name="Parshina S."/>
            <person name="Plugge C."/>
            <person name="Muyzer G."/>
            <person name="Kuever J."/>
            <person name="Ivanova A."/>
            <person name="Nazina T."/>
            <person name="Klenk H.-P."/>
            <person name="Brambilla E."/>
            <person name="Spring S."/>
            <person name="Stams A.F."/>
            <person name="Woyke T."/>
        </authorList>
    </citation>
    <scope>NUCLEOTIDE SEQUENCE [LARGE SCALE GENOMIC DNA]</scope>
    <source>
        <strain evidence="2 3">DSM 7213</strain>
    </source>
</reference>
<dbReference type="Pfam" id="PF12804">
    <property type="entry name" value="NTP_transf_3"/>
    <property type="match status" value="1"/>
</dbReference>
<dbReference type="EMBL" id="CP003273">
    <property type="protein sequence ID" value="AGL03251.1"/>
    <property type="molecule type" value="Genomic_DNA"/>
</dbReference>
<dbReference type="KEGG" id="dgi:Desgi_3969"/>
<keyword evidence="3" id="KW-1185">Reference proteome</keyword>
<dbReference type="Proteomes" id="UP000013520">
    <property type="component" value="Chromosome"/>
</dbReference>
<dbReference type="CDD" id="cd04182">
    <property type="entry name" value="GT_2_like_f"/>
    <property type="match status" value="1"/>
</dbReference>
<dbReference type="GO" id="GO:0016779">
    <property type="term" value="F:nucleotidyltransferase activity"/>
    <property type="evidence" value="ECO:0007669"/>
    <property type="project" value="UniProtKB-ARBA"/>
</dbReference>
<dbReference type="InterPro" id="IPR025877">
    <property type="entry name" value="MobA-like_NTP_Trfase"/>
</dbReference>
<dbReference type="NCBIfam" id="TIGR03310">
    <property type="entry name" value="matur_MocA_YgfJ"/>
    <property type="match status" value="1"/>
</dbReference>
<evidence type="ECO:0000313" key="3">
    <source>
        <dbReference type="Proteomes" id="UP000013520"/>
    </source>
</evidence>